<evidence type="ECO:0000313" key="4">
    <source>
        <dbReference type="Proteomes" id="UP000006672"/>
    </source>
</evidence>
<dbReference type="AlphaFoldDB" id="A0A4E9FA19"/>
<dbReference type="Pfam" id="PF24983">
    <property type="entry name" value="DUF7774"/>
    <property type="match status" value="1"/>
</dbReference>
<reference evidence="5" key="3">
    <citation type="submission" date="2022-04" db="UniProtKB">
        <authorList>
            <consortium name="WormBaseParasite"/>
        </authorList>
    </citation>
    <scope>IDENTIFICATION</scope>
</reference>
<protein>
    <submittedName>
        <fullName evidence="5">Bm10393</fullName>
    </submittedName>
</protein>
<accession>A0A8L7SKT6</accession>
<feature type="compositionally biased region" description="Basic and acidic residues" evidence="1">
    <location>
        <begin position="113"/>
        <end position="128"/>
    </location>
</feature>
<feature type="compositionally biased region" description="Basic and acidic residues" evidence="1">
    <location>
        <begin position="172"/>
        <end position="181"/>
    </location>
</feature>
<feature type="domain" description="DUF7774" evidence="2">
    <location>
        <begin position="347"/>
        <end position="430"/>
    </location>
</feature>
<feature type="compositionally biased region" description="Acidic residues" evidence="1">
    <location>
        <begin position="726"/>
        <end position="737"/>
    </location>
</feature>
<dbReference type="KEGG" id="bmy:BM_BM10393"/>
<feature type="region of interest" description="Disordered" evidence="1">
    <location>
        <begin position="105"/>
        <end position="183"/>
    </location>
</feature>
<feature type="region of interest" description="Disordered" evidence="1">
    <location>
        <begin position="719"/>
        <end position="757"/>
    </location>
</feature>
<reference evidence="3" key="2">
    <citation type="submission" date="2019-04" db="EMBL/GenBank/DDBJ databases">
        <authorList>
            <person name="Howe K."/>
            <person name="Paulini M."/>
            <person name="Williams G."/>
        </authorList>
    </citation>
    <scope>NUCLEOTIDE SEQUENCE [LARGE SCALE GENOMIC DNA]</scope>
    <source>
        <strain evidence="3">FR3</strain>
    </source>
</reference>
<name>A0A4E9FA19_BRUMA</name>
<gene>
    <name evidence="3" type="primary">Bm10393</name>
    <name evidence="3" type="ORF">BM_BM10393</name>
</gene>
<evidence type="ECO:0000256" key="1">
    <source>
        <dbReference type="SAM" id="MobiDB-lite"/>
    </source>
</evidence>
<feature type="compositionally biased region" description="Polar residues" evidence="1">
    <location>
        <begin position="129"/>
        <end position="151"/>
    </location>
</feature>
<dbReference type="EMBL" id="CAAKNF010000193">
    <property type="protein sequence ID" value="VIO93697.1"/>
    <property type="molecule type" value="Genomic_DNA"/>
</dbReference>
<dbReference type="OrthoDB" id="5877563at2759"/>
<dbReference type="CTD" id="6103286"/>
<feature type="compositionally biased region" description="Low complexity" evidence="1">
    <location>
        <begin position="152"/>
        <end position="163"/>
    </location>
</feature>
<dbReference type="WBParaSite" id="Bm10393.1">
    <property type="protein sequence ID" value="Bm10393.1"/>
    <property type="gene ID" value="WBGene00230654"/>
</dbReference>
<organism evidence="3">
    <name type="scientific">Brugia malayi</name>
    <name type="common">Filarial nematode worm</name>
    <dbReference type="NCBI Taxonomy" id="6279"/>
    <lineage>
        <taxon>Eukaryota</taxon>
        <taxon>Metazoa</taxon>
        <taxon>Ecdysozoa</taxon>
        <taxon>Nematoda</taxon>
        <taxon>Chromadorea</taxon>
        <taxon>Rhabditida</taxon>
        <taxon>Spirurina</taxon>
        <taxon>Spiruromorpha</taxon>
        <taxon>Filarioidea</taxon>
        <taxon>Onchocercidae</taxon>
        <taxon>Brugia</taxon>
    </lineage>
</organism>
<proteinExistence type="predicted"/>
<evidence type="ECO:0000313" key="5">
    <source>
        <dbReference type="WBParaSite" id="Bm10393.1"/>
    </source>
</evidence>
<evidence type="ECO:0000313" key="3">
    <source>
        <dbReference type="EMBL" id="VIO93697.1"/>
    </source>
</evidence>
<keyword evidence="4" id="KW-1185">Reference proteome</keyword>
<accession>A0A4E9FA19</accession>
<reference evidence="4" key="1">
    <citation type="journal article" date="2007" name="Science">
        <title>Draft genome of the filarial nematode parasite Brugia malayi.</title>
        <authorList>
            <person name="Ghedin E."/>
            <person name="Wang S."/>
            <person name="Spiro D."/>
            <person name="Caler E."/>
            <person name="Zhao Q."/>
            <person name="Crabtree J."/>
            <person name="Allen J.E."/>
            <person name="Delcher A.L."/>
            <person name="Guiliano D.B."/>
            <person name="Miranda-Saavedra D."/>
            <person name="Angiuoli S.V."/>
            <person name="Creasy T."/>
            <person name="Amedeo P."/>
            <person name="Haas B."/>
            <person name="El-Sayed N.M."/>
            <person name="Wortman J.R."/>
            <person name="Feldblyum T."/>
            <person name="Tallon L."/>
            <person name="Schatz M."/>
            <person name="Shumway M."/>
            <person name="Koo H."/>
            <person name="Salzberg S.L."/>
            <person name="Schobel S."/>
            <person name="Pertea M."/>
            <person name="Pop M."/>
            <person name="White O."/>
            <person name="Barton G.J."/>
            <person name="Carlow C.K."/>
            <person name="Crawford M.J."/>
            <person name="Daub J."/>
            <person name="Dimmic M.W."/>
            <person name="Estes C.F."/>
            <person name="Foster J.M."/>
            <person name="Ganatra M."/>
            <person name="Gregory W.F."/>
            <person name="Johnson N.M."/>
            <person name="Jin J."/>
            <person name="Komuniecki R."/>
            <person name="Korf I."/>
            <person name="Kumar S."/>
            <person name="Laney S."/>
            <person name="Li B.W."/>
            <person name="Li W."/>
            <person name="Lindblom T.H."/>
            <person name="Lustigman S."/>
            <person name="Ma D."/>
            <person name="Maina C.V."/>
            <person name="Martin D.M."/>
            <person name="McCarter J.P."/>
            <person name="McReynolds L."/>
            <person name="Mitreva M."/>
            <person name="Nutman T.B."/>
            <person name="Parkinson J."/>
            <person name="Peregrin-Alvarez J.M."/>
            <person name="Poole C."/>
            <person name="Ren Q."/>
            <person name="Saunders L."/>
            <person name="Sluder A.E."/>
            <person name="Smith K."/>
            <person name="Stanke M."/>
            <person name="Unnasch T.R."/>
            <person name="Ware J."/>
            <person name="Wei A.D."/>
            <person name="Weil G."/>
            <person name="Williams D.J."/>
            <person name="Zhang Y."/>
            <person name="Williams S.A."/>
            <person name="Fraser-Liggett C."/>
            <person name="Slatko B."/>
            <person name="Blaxter M.L."/>
            <person name="Scott A.L."/>
        </authorList>
    </citation>
    <scope>NUCLEOTIDE SEQUENCE</scope>
    <source>
        <strain evidence="4">FR3</strain>
    </source>
</reference>
<dbReference type="GeneID" id="6103286"/>
<sequence length="757" mass="83105">MSEENALKEKKGLTEEELKKLRARFKRRQNKFAAIKGQTQIRIAAGIMPHIAVLSPRCAEEEAFEKVDVDINPIITETNKGLFSMQEHSNLASVNEAIPQKRKKNALLNKSTLLERKSAHRSKNEDAYTTRSSETFSQQSCLNSSTKANRVSQSGSTSSTANSINKLRATQKSKETKKKCSETNSSLEFKIEDVKETKQVKYGMTESEKKNRKDRNVVPNEKVAGHKLKSETSNFSSVESSIKAELLPANTFSEEYPQSTQDINLLLKPIEMTKKDQSLYEKMDDEIVLDTNLLQSLATDLITESKKVNKDVLGDDIAKKLIEIEKKDQSTIDQDHIKEQREVVVSEIAKRIVEALTSNQVLGKVLTPEEAVILRDYFSRKIPLSEKVLATLDTALDKILRRAHEFYDDKKELDIFLKDRDSAKTKVLDALIAKKSNYLADLMMDASFYADRISKGLIDAYKLATEGILIARDNLQYMQAAVGHTYRYSKDMAYRGAALTYETAARGKELAEIGASVSTQMTYDAAKLTLDAAVRGKQFAEKGAAIGSKMTLDAAIRGKQLAEQGAAIGTKMTSDAAKMTLDAAIRGKQLAEQGAAIGTKMTSDAAKITYDVTNRGRGLAGLGIAIGAKMTEAAASKGLQIAEGTIHAASKGTQMVKDNLTAANSTTLDCSETALESAVQATKLVGEKVTNLTGAMNQARSDIRKSSEWILSFFQRPVCGTSGTSEVEDTDNDSSDDNSDKNEASLSVNEKSKVVNQ</sequence>
<dbReference type="InterPro" id="IPR056676">
    <property type="entry name" value="DUF7774"/>
</dbReference>
<dbReference type="Proteomes" id="UP000006672">
    <property type="component" value="Unassembled WGS sequence"/>
</dbReference>
<dbReference type="RefSeq" id="XP_042934468.1">
    <property type="nucleotide sequence ID" value="XM_043078534.1"/>
</dbReference>
<evidence type="ECO:0000259" key="2">
    <source>
        <dbReference type="Pfam" id="PF24983"/>
    </source>
</evidence>